<feature type="region of interest" description="Disordered" evidence="5">
    <location>
        <begin position="348"/>
        <end position="391"/>
    </location>
</feature>
<dbReference type="STRING" id="6279.A0A0H5S9F6"/>
<reference evidence="9" key="4">
    <citation type="submission" date="2019-12" db="UniProtKB">
        <authorList>
            <consortium name="WormBaseParasite"/>
        </authorList>
    </citation>
    <scope>IDENTIFICATION</scope>
</reference>
<reference evidence="6 8" key="1">
    <citation type="journal article" date="2007" name="Science">
        <title>Draft genome of the filarial nematode parasite Brugia malayi.</title>
        <authorList>
            <person name="Ghedin E."/>
            <person name="Wang S."/>
            <person name="Spiro D."/>
            <person name="Caler E."/>
            <person name="Zhao Q."/>
            <person name="Crabtree J."/>
            <person name="Allen J.E."/>
            <person name="Delcher A.L."/>
            <person name="Guiliano D.B."/>
            <person name="Miranda-Saavedra D."/>
            <person name="Angiuoli S.V."/>
            <person name="Creasy T."/>
            <person name="Amedeo P."/>
            <person name="Haas B."/>
            <person name="El-Sayed N.M."/>
            <person name="Wortman J.R."/>
            <person name="Feldblyum T."/>
            <person name="Tallon L."/>
            <person name="Schatz M."/>
            <person name="Shumway M."/>
            <person name="Koo H."/>
            <person name="Salzberg S.L."/>
            <person name="Schobel S."/>
            <person name="Pertea M."/>
            <person name="Pop M."/>
            <person name="White O."/>
            <person name="Barton G.J."/>
            <person name="Carlow C.K."/>
            <person name="Crawford M.J."/>
            <person name="Daub J."/>
            <person name="Dimmic M.W."/>
            <person name="Estes C.F."/>
            <person name="Foster J.M."/>
            <person name="Ganatra M."/>
            <person name="Gregory W.F."/>
            <person name="Johnson N.M."/>
            <person name="Jin J."/>
            <person name="Komuniecki R."/>
            <person name="Korf I."/>
            <person name="Kumar S."/>
            <person name="Laney S."/>
            <person name="Li B.W."/>
            <person name="Li W."/>
            <person name="Lindblom T.H."/>
            <person name="Lustigman S."/>
            <person name="Ma D."/>
            <person name="Maina C.V."/>
            <person name="Martin D.M."/>
            <person name="McCarter J.P."/>
            <person name="McReynolds L."/>
            <person name="Mitreva M."/>
            <person name="Nutman T.B."/>
            <person name="Parkinson J."/>
            <person name="Peregrin-Alvarez J.M."/>
            <person name="Poole C."/>
            <person name="Ren Q."/>
            <person name="Saunders L."/>
            <person name="Sluder A.E."/>
            <person name="Smith K."/>
            <person name="Stanke M."/>
            <person name="Unnasch T.R."/>
            <person name="Ware J."/>
            <person name="Wei A.D."/>
            <person name="Weil G."/>
            <person name="Williams D.J."/>
            <person name="Zhang Y."/>
            <person name="Williams S.A."/>
            <person name="Fraser-Liggett C."/>
            <person name="Slatko B."/>
            <person name="Blaxter M.L."/>
            <person name="Scott A.L."/>
        </authorList>
    </citation>
    <scope>NUCLEOTIDE SEQUENCE</scope>
    <source>
        <strain evidence="6 8">FR3</strain>
    </source>
</reference>
<dbReference type="Proteomes" id="UP000006672">
    <property type="component" value="Unassembled WGS sequence"/>
</dbReference>
<keyword evidence="8" id="KW-1185">Reference proteome</keyword>
<evidence type="ECO:0000256" key="3">
    <source>
        <dbReference type="ARBA" id="ARBA00023054"/>
    </source>
</evidence>
<dbReference type="EMBL" id="LN856986">
    <property type="protein sequence ID" value="CRZ24770.1"/>
    <property type="molecule type" value="Genomic_DNA"/>
</dbReference>
<feature type="region of interest" description="Disordered" evidence="5">
    <location>
        <begin position="405"/>
        <end position="478"/>
    </location>
</feature>
<keyword evidence="2" id="KW-0963">Cytoplasm</keyword>
<evidence type="ECO:0000256" key="2">
    <source>
        <dbReference type="ARBA" id="ARBA00022490"/>
    </source>
</evidence>
<evidence type="ECO:0000313" key="6">
    <source>
        <dbReference type="EMBL" id="CRZ24770.1"/>
    </source>
</evidence>
<dbReference type="GO" id="GO:0005737">
    <property type="term" value="C:cytoplasm"/>
    <property type="evidence" value="ECO:0007669"/>
    <property type="project" value="UniProtKB-SubCell"/>
</dbReference>
<evidence type="ECO:0000313" key="9">
    <source>
        <dbReference type="WBParaSite" id="Bm3820a.1"/>
    </source>
</evidence>
<dbReference type="OrthoDB" id="10030037at2759"/>
<dbReference type="RefSeq" id="XP_042931343.1">
    <property type="nucleotide sequence ID" value="XM_043075409.1"/>
</dbReference>
<evidence type="ECO:0000256" key="4">
    <source>
        <dbReference type="SAM" id="Coils"/>
    </source>
</evidence>
<organism evidence="6">
    <name type="scientific">Brugia malayi</name>
    <name type="common">Filarial nematode worm</name>
    <dbReference type="NCBI Taxonomy" id="6279"/>
    <lineage>
        <taxon>Eukaryota</taxon>
        <taxon>Metazoa</taxon>
        <taxon>Ecdysozoa</taxon>
        <taxon>Nematoda</taxon>
        <taxon>Chromadorea</taxon>
        <taxon>Rhabditida</taxon>
        <taxon>Spirurina</taxon>
        <taxon>Spiruromorpha</taxon>
        <taxon>Filarioidea</taxon>
        <taxon>Onchocercidae</taxon>
        <taxon>Brugia</taxon>
    </lineage>
</organism>
<feature type="compositionally biased region" description="Polar residues" evidence="5">
    <location>
        <begin position="374"/>
        <end position="391"/>
    </location>
</feature>
<feature type="compositionally biased region" description="Polar residues" evidence="5">
    <location>
        <begin position="442"/>
        <end position="451"/>
    </location>
</feature>
<accession>A0A4E9F4K0</accession>
<reference evidence="7" key="3">
    <citation type="submission" date="2019-04" db="EMBL/GenBank/DDBJ databases">
        <authorList>
            <person name="Howe K."/>
            <person name="Paulini M."/>
            <person name="Williams G."/>
        </authorList>
    </citation>
    <scope>NUCLEOTIDE SEQUENCE [LARGE SCALE GENOMIC DNA]</scope>
    <source>
        <strain evidence="7">FR3</strain>
    </source>
</reference>
<feature type="region of interest" description="Disordered" evidence="5">
    <location>
        <begin position="722"/>
        <end position="755"/>
    </location>
</feature>
<dbReference type="InterPro" id="IPR045329">
    <property type="entry name" value="LZTS"/>
</dbReference>
<feature type="region of interest" description="Disordered" evidence="5">
    <location>
        <begin position="513"/>
        <end position="543"/>
    </location>
</feature>
<feature type="region of interest" description="Disordered" evidence="5">
    <location>
        <begin position="863"/>
        <end position="891"/>
    </location>
</feature>
<feature type="compositionally biased region" description="Low complexity" evidence="5">
    <location>
        <begin position="870"/>
        <end position="882"/>
    </location>
</feature>
<feature type="compositionally biased region" description="Low complexity" evidence="5">
    <location>
        <begin position="739"/>
        <end position="750"/>
    </location>
</feature>
<feature type="compositionally biased region" description="Polar residues" evidence="5">
    <location>
        <begin position="534"/>
        <end position="543"/>
    </location>
</feature>
<keyword evidence="3 4" id="KW-0175">Coiled coil</keyword>
<dbReference type="WormBase" id="Bm3820a">
    <property type="protein sequence ID" value="BM39241"/>
    <property type="gene ID" value="WBGene00224081"/>
</dbReference>
<feature type="region of interest" description="Disordered" evidence="5">
    <location>
        <begin position="1034"/>
        <end position="1059"/>
    </location>
</feature>
<feature type="compositionally biased region" description="Basic and acidic residues" evidence="5">
    <location>
        <begin position="1046"/>
        <end position="1059"/>
    </location>
</feature>
<dbReference type="EMBL" id="CAAKNF010000196">
    <property type="protein sequence ID" value="VIO89171.1"/>
    <property type="molecule type" value="Genomic_DNA"/>
</dbReference>
<sequence length="1144" mass="128922">MNQQYSTTCNDELKKTIKNGAAFNATDMTMHDSSSPDVYVHSSSSGELKNISPEIYSKKGKGHQKNYLKEREEMEMRLIHQPSEEGFHQVVKFTKRATRRGEKGLPKVKSFAFTEFSEEEKSSSKRENISSITINRNSISHELDNCITFIEQNLDAGVRLQSEYCKPDDKTYLKSATANTDSYFLNCDTTELQHLSCESVCAESEMLNETMIEADNLSQQIHEKYDQQECDRAQICLENCGSQIDEESKISTTLRKTIANKPAQTQVILKKKRCHECFADAVFNAADSTVQQQQESPNKNRTFIISDPQHCSVSATLSLGRPKKLFISKGSRAAATFQAATTITAQRQNLNNSKEISTSHSRIDQKPPLANFETRATSPSSNEHTRDSVNSNNDSISLLLQQNYPKTVPSDPIPVDSAETASVPKCSDTVTPEITIDIPHPDSSQSTLNSRGSGGYRGDCSSVNSLHSTEHKDGMNRRQNNINEFRESLSSRLSRGFLEFTQGSSDRLQKWKNKLQNGRRHKDSSEPPPANRKMPTTNQEQNGHLSDVEVVLDWAALKCDSTDQIHNAKFSPKRSVFAQKEDRSNLPTRSTSDFFLTSESTTSRTTLNGSGTIMDQQNLKQRDNKGPRTVKNLAAHFQNLKNIRTTTAQTVENCDNLSNNLPPPVRITPYSGVKPKDMDIIRPVAFRPYASRKSDKRQTVISSSFSFYNSDKKSDYLTKRLSNNDELKRSSQHSKDTVSNSSAPSSGYGSTRPRAIYQPSTSFQMTSAMITQRRSNKIEAEENDYDVVPEYIERDKFYINVDSSIGENYSVVHSMPYSLSEKLPAASATSNSNTTISHDKIQQHAAVSVTAGISSLNLVKKSPSSHQVYGSNTSSGSRHSSGIHVTPSPSDSGIVDYETIIRDKENELTNVRATMEQNEEVVVKVYLEKERLWKEQLADLKQKLQASQQGENALRQQIQRCNEEREQFRSTIQNLTSDKQGLQRKCLQLEREFFQLRECFDELIRNRDETVCGPCRKRITCYITAANTNNSIADKRVRPPLPAPRYSKESSSERELRNEVDELRGEVSTLRDTLNEQIGLFADERKRWEEERIKILKSSNSPSDRLGLLSMNDSSSVEMTSQLSRDLKILTDGKSYIVSHDRLI</sequence>
<dbReference type="GeneID" id="6101719"/>
<accession>A0A0H5S9F6</accession>
<dbReference type="CTD" id="6101719"/>
<dbReference type="AlphaFoldDB" id="A0A0H5S9F6"/>
<evidence type="ECO:0000256" key="1">
    <source>
        <dbReference type="ARBA" id="ARBA00004496"/>
    </source>
</evidence>
<evidence type="ECO:0000313" key="10">
    <source>
        <dbReference type="WormBase" id="Bm3820a"/>
    </source>
</evidence>
<proteinExistence type="predicted"/>
<dbReference type="PANTHER" id="PTHR19354">
    <property type="entry name" value="ZIPPER PUTATIVE TUMOR SUPPRESSOR 2 HOMOLOG-LIKE PROTEIN-RELATED"/>
    <property type="match status" value="1"/>
</dbReference>
<dbReference type="WBParaSite" id="Bm3820a.1">
    <property type="protein sequence ID" value="Bm3820a.1"/>
    <property type="gene ID" value="WBGene00224081"/>
</dbReference>
<dbReference type="PANTHER" id="PTHR19354:SF2">
    <property type="entry name" value="LEUCINE-RICH REPEAT-CONTAINING PROTEIN DDB_G0290503"/>
    <property type="match status" value="1"/>
</dbReference>
<feature type="compositionally biased region" description="Basic and acidic residues" evidence="5">
    <location>
        <begin position="722"/>
        <end position="736"/>
    </location>
</feature>
<name>A0A0H5S9F6_BRUMA</name>
<feature type="compositionally biased region" description="Basic residues" evidence="5">
    <location>
        <begin position="513"/>
        <end position="522"/>
    </location>
</feature>
<gene>
    <name evidence="6 9 10" type="ORF">Bm3820</name>
    <name evidence="7" type="ORF">BM_BM3820</name>
    <name evidence="6" type="ORF">BM_Bm3820</name>
</gene>
<protein>
    <submittedName>
        <fullName evidence="6 9">Bm3820</fullName>
    </submittedName>
</protein>
<feature type="coiled-coil region" evidence="4">
    <location>
        <begin position="901"/>
        <end position="992"/>
    </location>
</feature>
<evidence type="ECO:0000256" key="5">
    <source>
        <dbReference type="SAM" id="MobiDB-lite"/>
    </source>
</evidence>
<comment type="subcellular location">
    <subcellularLocation>
        <location evidence="1">Cytoplasm</location>
    </subcellularLocation>
</comment>
<reference evidence="6" key="2">
    <citation type="submission" date="2012-12" db="EMBL/GenBank/DDBJ databases">
        <authorList>
            <person name="Gao Y.W."/>
            <person name="Fan S.T."/>
            <person name="Sun H.T."/>
            <person name="Wang Z."/>
            <person name="Gao X.L."/>
            <person name="Li Y.G."/>
            <person name="Wang T.C."/>
            <person name="Zhang K."/>
            <person name="Xu W.W."/>
            <person name="Yu Z.J."/>
            <person name="Xia X.Z."/>
        </authorList>
    </citation>
    <scope>NUCLEOTIDE SEQUENCE</scope>
    <source>
        <strain evidence="6">FR3</strain>
    </source>
</reference>
<feature type="compositionally biased region" description="Polar residues" evidence="5">
    <location>
        <begin position="348"/>
        <end position="360"/>
    </location>
</feature>
<evidence type="ECO:0000313" key="8">
    <source>
        <dbReference type="Proteomes" id="UP000006672"/>
    </source>
</evidence>
<evidence type="ECO:0000313" key="7">
    <source>
        <dbReference type="EMBL" id="VIO89171.1"/>
    </source>
</evidence>